<evidence type="ECO:0000313" key="4">
    <source>
        <dbReference type="Proteomes" id="UP000237144"/>
    </source>
</evidence>
<dbReference type="STRING" id="741276.A0A2S5B5T7"/>
<name>A0A2S5B5T7_9BASI</name>
<accession>A0A2S5B5T7</accession>
<proteinExistence type="predicted"/>
<feature type="compositionally biased region" description="Low complexity" evidence="1">
    <location>
        <begin position="113"/>
        <end position="127"/>
    </location>
</feature>
<evidence type="ECO:0000256" key="1">
    <source>
        <dbReference type="SAM" id="MobiDB-lite"/>
    </source>
</evidence>
<dbReference type="Pfam" id="PF13391">
    <property type="entry name" value="HNH_2"/>
    <property type="match status" value="1"/>
</dbReference>
<dbReference type="Proteomes" id="UP000237144">
    <property type="component" value="Unassembled WGS sequence"/>
</dbReference>
<dbReference type="OrthoDB" id="2569251at2759"/>
<feature type="domain" description="HNH nuclease" evidence="2">
    <location>
        <begin position="154"/>
        <end position="202"/>
    </location>
</feature>
<gene>
    <name evidence="3" type="ORF">BMF94_4790</name>
</gene>
<evidence type="ECO:0000313" key="3">
    <source>
        <dbReference type="EMBL" id="POY72153.1"/>
    </source>
</evidence>
<keyword evidence="4" id="KW-1185">Reference proteome</keyword>
<comment type="caution">
    <text evidence="3">The sequence shown here is derived from an EMBL/GenBank/DDBJ whole genome shotgun (WGS) entry which is preliminary data.</text>
</comment>
<dbReference type="AlphaFoldDB" id="A0A2S5B5T7"/>
<sequence>MSQLDYRPLCESWPVSGKVTVSFEPFLELEIKIPVDFLVKSGDDSLAFLQYLVQQVVVERGYLSRSGEADSSLDLNARPEIGASYHFRPLANRLTHARGPEGRNKRKAAPAVTDGDSTDSGSESSRSNPRQSPFQADVMMRDGGDLFAGVSGKKCDAAHLVPVSRPDVYKELLDVEFLYDVSYGLAMEKALHHAYDAYRWSIYYKFRLCPPAGSPSAEHDLT</sequence>
<evidence type="ECO:0000259" key="2">
    <source>
        <dbReference type="Pfam" id="PF13391"/>
    </source>
</evidence>
<organism evidence="3 4">
    <name type="scientific">Rhodotorula taiwanensis</name>
    <dbReference type="NCBI Taxonomy" id="741276"/>
    <lineage>
        <taxon>Eukaryota</taxon>
        <taxon>Fungi</taxon>
        <taxon>Dikarya</taxon>
        <taxon>Basidiomycota</taxon>
        <taxon>Pucciniomycotina</taxon>
        <taxon>Microbotryomycetes</taxon>
        <taxon>Sporidiobolales</taxon>
        <taxon>Sporidiobolaceae</taxon>
        <taxon>Rhodotorula</taxon>
    </lineage>
</organism>
<protein>
    <recommendedName>
        <fullName evidence="2">HNH nuclease domain-containing protein</fullName>
    </recommendedName>
</protein>
<dbReference type="InterPro" id="IPR003615">
    <property type="entry name" value="HNH_nuc"/>
</dbReference>
<reference evidence="3 4" key="1">
    <citation type="journal article" date="2018" name="Front. Microbiol.">
        <title>Prospects for Fungal Bioremediation of Acidic Radioactive Waste Sites: Characterization and Genome Sequence of Rhodotorula taiwanensis MD1149.</title>
        <authorList>
            <person name="Tkavc R."/>
            <person name="Matrosova V.Y."/>
            <person name="Grichenko O.E."/>
            <person name="Gostincar C."/>
            <person name="Volpe R.P."/>
            <person name="Klimenkova P."/>
            <person name="Gaidamakova E.K."/>
            <person name="Zhou C.E."/>
            <person name="Stewart B.J."/>
            <person name="Lyman M.G."/>
            <person name="Malfatti S.A."/>
            <person name="Rubinfeld B."/>
            <person name="Courtot M."/>
            <person name="Singh J."/>
            <person name="Dalgard C.L."/>
            <person name="Hamilton T."/>
            <person name="Frey K.G."/>
            <person name="Gunde-Cimerman N."/>
            <person name="Dugan L."/>
            <person name="Daly M.J."/>
        </authorList>
    </citation>
    <scope>NUCLEOTIDE SEQUENCE [LARGE SCALE GENOMIC DNA]</scope>
    <source>
        <strain evidence="3 4">MD1149</strain>
    </source>
</reference>
<feature type="region of interest" description="Disordered" evidence="1">
    <location>
        <begin position="96"/>
        <end position="136"/>
    </location>
</feature>
<dbReference type="EMBL" id="PJQD01000057">
    <property type="protein sequence ID" value="POY72153.1"/>
    <property type="molecule type" value="Genomic_DNA"/>
</dbReference>